<evidence type="ECO:0000256" key="4">
    <source>
        <dbReference type="ARBA" id="ARBA00022970"/>
    </source>
</evidence>
<dbReference type="Proteomes" id="UP000220629">
    <property type="component" value="Unassembled WGS sequence"/>
</dbReference>
<evidence type="ECO:0000313" key="10">
    <source>
        <dbReference type="Proteomes" id="UP000220629"/>
    </source>
</evidence>
<evidence type="ECO:0000313" key="8">
    <source>
        <dbReference type="EMBL" id="PEH37926.1"/>
    </source>
</evidence>
<dbReference type="PANTHER" id="PTHR47151">
    <property type="entry name" value="LEU/ILE/VAL-BINDING ABC TRANSPORTER SUBUNIT"/>
    <property type="match status" value="1"/>
</dbReference>
<dbReference type="KEGG" id="bgo:BM43_3984"/>
<dbReference type="InterPro" id="IPR028081">
    <property type="entry name" value="Leu-bd"/>
</dbReference>
<keyword evidence="4" id="KW-0029">Amino-acid transport</keyword>
<keyword evidence="3 5" id="KW-0732">Signal</keyword>
<keyword evidence="2" id="KW-0813">Transport</keyword>
<keyword evidence="7" id="KW-0675">Receptor</keyword>
<evidence type="ECO:0000313" key="9">
    <source>
        <dbReference type="Proteomes" id="UP000029590"/>
    </source>
</evidence>
<comment type="similarity">
    <text evidence="1">Belongs to the leucine-binding protein family.</text>
</comment>
<organism evidence="8 10">
    <name type="scientific">Burkholderia gladioli</name>
    <name type="common">Pseudomonas marginata</name>
    <name type="synonym">Phytomonas marginata</name>
    <dbReference type="NCBI Taxonomy" id="28095"/>
    <lineage>
        <taxon>Bacteria</taxon>
        <taxon>Pseudomonadati</taxon>
        <taxon>Pseudomonadota</taxon>
        <taxon>Betaproteobacteria</taxon>
        <taxon>Burkholderiales</taxon>
        <taxon>Burkholderiaceae</taxon>
        <taxon>Burkholderia</taxon>
    </lineage>
</organism>
<proteinExistence type="inferred from homology"/>
<dbReference type="EMBL" id="JPGG01000017">
    <property type="protein sequence ID" value="KGC11098.1"/>
    <property type="molecule type" value="Genomic_DNA"/>
</dbReference>
<evidence type="ECO:0000256" key="1">
    <source>
        <dbReference type="ARBA" id="ARBA00010062"/>
    </source>
</evidence>
<feature type="signal peptide" evidence="5">
    <location>
        <begin position="1"/>
        <end position="27"/>
    </location>
</feature>
<evidence type="ECO:0000256" key="3">
    <source>
        <dbReference type="ARBA" id="ARBA00022729"/>
    </source>
</evidence>
<dbReference type="OrthoDB" id="5469508at2"/>
<protein>
    <submittedName>
        <fullName evidence="8">Branched-chain amino acid ABC transporter substrate-binding protein</fullName>
    </submittedName>
    <submittedName>
        <fullName evidence="7">Receptor ligand binding region family protein</fullName>
    </submittedName>
</protein>
<comment type="caution">
    <text evidence="8">The sequence shown here is derived from an EMBL/GenBank/DDBJ whole genome shotgun (WGS) entry which is preliminary data.</text>
</comment>
<dbReference type="EMBL" id="PDDY01000004">
    <property type="protein sequence ID" value="PEH37926.1"/>
    <property type="molecule type" value="Genomic_DNA"/>
</dbReference>
<feature type="domain" description="Leucine-binding protein" evidence="6">
    <location>
        <begin position="30"/>
        <end position="355"/>
    </location>
</feature>
<evidence type="ECO:0000256" key="2">
    <source>
        <dbReference type="ARBA" id="ARBA00022448"/>
    </source>
</evidence>
<reference evidence="10" key="2">
    <citation type="submission" date="2017-09" db="EMBL/GenBank/DDBJ databases">
        <title>FDA dAtabase for Regulatory Grade micrObial Sequences (FDA-ARGOS): Supporting development and validation of Infectious Disease Dx tests.</title>
        <authorList>
            <person name="Minogue T."/>
            <person name="Wolcott M."/>
            <person name="Wasieloski L."/>
            <person name="Aguilar W."/>
            <person name="Moore D."/>
            <person name="Tallon L."/>
            <person name="Sadzewicz L."/>
            <person name="Ott S."/>
            <person name="Zhao X."/>
            <person name="Nagaraj S."/>
            <person name="Vavikolanu K."/>
            <person name="Aluvathingal J."/>
            <person name="Nadendla S."/>
            <person name="Sichtig H."/>
        </authorList>
    </citation>
    <scope>NUCLEOTIDE SEQUENCE [LARGE SCALE GENOMIC DNA]</scope>
    <source>
        <strain evidence="10">FDAARGOS_390</strain>
    </source>
</reference>
<dbReference type="PANTHER" id="PTHR47151:SF2">
    <property type="entry name" value="AMINO ACID BINDING PROTEIN"/>
    <property type="match status" value="1"/>
</dbReference>
<dbReference type="GO" id="GO:0006865">
    <property type="term" value="P:amino acid transport"/>
    <property type="evidence" value="ECO:0007669"/>
    <property type="project" value="UniProtKB-KW"/>
</dbReference>
<dbReference type="Proteomes" id="UP000029590">
    <property type="component" value="Unassembled WGS sequence"/>
</dbReference>
<dbReference type="InterPro" id="IPR000709">
    <property type="entry name" value="Leu_Ile_Val-bd"/>
</dbReference>
<reference evidence="8" key="3">
    <citation type="submission" date="2017-09" db="EMBL/GenBank/DDBJ databases">
        <title>FDA dAtabase for Regulatory Grade micrObial Sequences (FDA-ARGOS): Supporting development and validation of Infectious Disease Dx tests.</title>
        <authorList>
            <person name="Minogue T."/>
            <person name="Wolcott M."/>
            <person name="Wasieloski L."/>
            <person name="Aguilar W."/>
            <person name="Moore D."/>
            <person name="Tallon L.J."/>
            <person name="Sadzewicz L."/>
            <person name="Ott S."/>
            <person name="Zhao X."/>
            <person name="Nagaraj S."/>
            <person name="Vavikolanu K."/>
            <person name="Aluvathingal J."/>
            <person name="Nadendla S."/>
            <person name="Sichtig H."/>
        </authorList>
    </citation>
    <scope>NUCLEOTIDE SEQUENCE</scope>
    <source>
        <strain evidence="8">FDAARGOS_390</strain>
    </source>
</reference>
<accession>A0A095F1B1</accession>
<name>A0A095F1B1_BURGA</name>
<evidence type="ECO:0000259" key="6">
    <source>
        <dbReference type="Pfam" id="PF13458"/>
    </source>
</evidence>
<dbReference type="Gene3D" id="3.40.50.2300">
    <property type="match status" value="2"/>
</dbReference>
<dbReference type="PRINTS" id="PR00337">
    <property type="entry name" value="LEUILEVALBP"/>
</dbReference>
<gene>
    <name evidence="8" type="ORF">CRM94_26080</name>
    <name evidence="7" type="ORF">DM48_7516</name>
</gene>
<dbReference type="RefSeq" id="WP_036050688.1">
    <property type="nucleotide sequence ID" value="NZ_CADEVY010000004.1"/>
</dbReference>
<dbReference type="SUPFAM" id="SSF53822">
    <property type="entry name" value="Periplasmic binding protein-like I"/>
    <property type="match status" value="1"/>
</dbReference>
<feature type="chain" id="PRO_5011844055" evidence="5">
    <location>
        <begin position="28"/>
        <end position="381"/>
    </location>
</feature>
<dbReference type="Pfam" id="PF13458">
    <property type="entry name" value="Peripla_BP_6"/>
    <property type="match status" value="1"/>
</dbReference>
<evidence type="ECO:0000313" key="7">
    <source>
        <dbReference type="EMBL" id="KGC11098.1"/>
    </source>
</evidence>
<reference evidence="7 9" key="1">
    <citation type="submission" date="2014-04" db="EMBL/GenBank/DDBJ databases">
        <authorList>
            <person name="Bishop-Lilly K.A."/>
            <person name="Broomall S.M."/>
            <person name="Chain P.S."/>
            <person name="Chertkov O."/>
            <person name="Coyne S.R."/>
            <person name="Daligault H.E."/>
            <person name="Davenport K.W."/>
            <person name="Erkkila T."/>
            <person name="Frey K.G."/>
            <person name="Gibbons H.S."/>
            <person name="Gu W."/>
            <person name="Jaissle J."/>
            <person name="Johnson S.L."/>
            <person name="Koroleva G.I."/>
            <person name="Ladner J.T."/>
            <person name="Lo C.-C."/>
            <person name="Minogue T.D."/>
            <person name="Munk C."/>
            <person name="Palacios G.F."/>
            <person name="Redden C.L."/>
            <person name="Rosenzweig C.N."/>
            <person name="Scholz M.B."/>
            <person name="Teshima H."/>
            <person name="Xu Y."/>
        </authorList>
    </citation>
    <scope>NUCLEOTIDE SEQUENCE [LARGE SCALE GENOMIC DNA]</scope>
    <source>
        <strain evidence="9">gladioli</strain>
        <strain evidence="7">Gladioli</strain>
    </source>
</reference>
<dbReference type="AlphaFoldDB" id="A0A095F1B1"/>
<dbReference type="CDD" id="cd06342">
    <property type="entry name" value="PBP1_ABC_LIVBP-like"/>
    <property type="match status" value="1"/>
</dbReference>
<dbReference type="InterPro" id="IPR028082">
    <property type="entry name" value="Peripla_BP_I"/>
</dbReference>
<sequence>MKSQLKPLTAALTLACTVMAYGQPALADVTVKIGSAEPLTGNIAHMGQDAADGAKLAVQQINKAGNLVIGGQKVVLEVESLDDQADPRIGTNVAQKLVDDGVVAVIGHLNSGVSIPASKIYNDSGVTQITPGSTNPQYTLQGYKTAFRMIGTDAQQGPALAKYAQNQKVKTVVIVDDATAYGQGLADQFEKTAKAEGIRVLSREATNDKATDFRAILTRIKGERPDAIMYGGEDATGGPFAKQAMQLAIPARILAGDGVCTTDLARLAGDAADNLVCSVAGGDLSAMAGSAAFGKELKAAYGHDPVVYSPVAYSAVYVIVDAMKRSNSITRAGVLSAMSPTNLDTLIGNIRFDEHGDLKDSSISLYKYVKGKRTLLEVEKM</sequence>
<evidence type="ECO:0000256" key="5">
    <source>
        <dbReference type="SAM" id="SignalP"/>
    </source>
</evidence>